<feature type="compositionally biased region" description="Low complexity" evidence="1">
    <location>
        <begin position="176"/>
        <end position="196"/>
    </location>
</feature>
<feature type="compositionally biased region" description="Basic residues" evidence="1">
    <location>
        <begin position="243"/>
        <end position="252"/>
    </location>
</feature>
<comment type="caution">
    <text evidence="2">The sequence shown here is derived from an EMBL/GenBank/DDBJ whole genome shotgun (WGS) entry which is preliminary data.</text>
</comment>
<dbReference type="AlphaFoldDB" id="A0A8H7ZLE7"/>
<dbReference type="Proteomes" id="UP000673691">
    <property type="component" value="Unassembled WGS sequence"/>
</dbReference>
<feature type="region of interest" description="Disordered" evidence="1">
    <location>
        <begin position="136"/>
        <end position="276"/>
    </location>
</feature>
<protein>
    <submittedName>
        <fullName evidence="2">Uncharacterized protein</fullName>
    </submittedName>
</protein>
<feature type="compositionally biased region" description="Basic and acidic residues" evidence="1">
    <location>
        <begin position="233"/>
        <end position="242"/>
    </location>
</feature>
<proteinExistence type="predicted"/>
<evidence type="ECO:0000313" key="3">
    <source>
        <dbReference type="Proteomes" id="UP000673691"/>
    </source>
</evidence>
<feature type="non-terminal residue" evidence="2">
    <location>
        <position position="449"/>
    </location>
</feature>
<name>A0A8H7ZLE7_9FUNG</name>
<sequence length="449" mass="47528">TPLPLLAPFPASLSAIIIPTPPHPPFPRLVRPKRSPQSPRLSFSAFPPGVPMRTPVPVSVVLCCLSAVAAAAPVFSGLNPPSASRGELDGAPPPLLSAVYEEQGAEAQEDLDDVRLQYHNAVVDFLDWLDGETTPMLPYSEDDNDMKQTAENDPYGWAGPPVDEYQRGPLEVVNTPVSGSPDDPGDPDGWAVPPVGQRQRGPLAAENPFVSGSPGDPDDPYGWAGPPRQPGRSGEEEIPRGDGKHRRRKPRRFSNVEMLRDDGKHRTSSLDDPATRKGDWTAAEIAVACGPYGPAAGLCRTSSLRPLTGSLVGGGSDGTAGWPGEAPRLTAPYDYADDQHQADMRARAEPGWPAKDFRTLESDYAYRDAQAGVSGFRLARDERAGYSGLPSEASAGTDSANAEALAGIGGFPLTPDNRSGWSPNGLIILSDSEDDGYQSNPRSGGTGGN</sequence>
<accession>A0A8H7ZLE7</accession>
<gene>
    <name evidence="2" type="ORF">BJ554DRAFT_5214</name>
</gene>
<feature type="non-terminal residue" evidence="2">
    <location>
        <position position="1"/>
    </location>
</feature>
<evidence type="ECO:0000313" key="2">
    <source>
        <dbReference type="EMBL" id="KAG5455386.1"/>
    </source>
</evidence>
<feature type="compositionally biased region" description="Basic and acidic residues" evidence="1">
    <location>
        <begin position="258"/>
        <end position="276"/>
    </location>
</feature>
<evidence type="ECO:0000256" key="1">
    <source>
        <dbReference type="SAM" id="MobiDB-lite"/>
    </source>
</evidence>
<dbReference type="EMBL" id="JAEFCI010013462">
    <property type="protein sequence ID" value="KAG5455386.1"/>
    <property type="molecule type" value="Genomic_DNA"/>
</dbReference>
<organism evidence="2 3">
    <name type="scientific">Olpidium bornovanus</name>
    <dbReference type="NCBI Taxonomy" id="278681"/>
    <lineage>
        <taxon>Eukaryota</taxon>
        <taxon>Fungi</taxon>
        <taxon>Fungi incertae sedis</taxon>
        <taxon>Olpidiomycota</taxon>
        <taxon>Olpidiomycotina</taxon>
        <taxon>Olpidiomycetes</taxon>
        <taxon>Olpidiales</taxon>
        <taxon>Olpidiaceae</taxon>
        <taxon>Olpidium</taxon>
    </lineage>
</organism>
<feature type="region of interest" description="Disordered" evidence="1">
    <location>
        <begin position="411"/>
        <end position="449"/>
    </location>
</feature>
<keyword evidence="3" id="KW-1185">Reference proteome</keyword>
<reference evidence="2 3" key="1">
    <citation type="journal article" name="Sci. Rep.">
        <title>Genome-scale phylogenetic analyses confirm Olpidium as the closest living zoosporic fungus to the non-flagellated, terrestrial fungi.</title>
        <authorList>
            <person name="Chang Y."/>
            <person name="Rochon D."/>
            <person name="Sekimoto S."/>
            <person name="Wang Y."/>
            <person name="Chovatia M."/>
            <person name="Sandor L."/>
            <person name="Salamov A."/>
            <person name="Grigoriev I.V."/>
            <person name="Stajich J.E."/>
            <person name="Spatafora J.W."/>
        </authorList>
    </citation>
    <scope>NUCLEOTIDE SEQUENCE [LARGE SCALE GENOMIC DNA]</scope>
    <source>
        <strain evidence="2">S191</strain>
    </source>
</reference>